<evidence type="ECO:0000313" key="1">
    <source>
        <dbReference type="EMBL" id="KAH3884986.1"/>
    </source>
</evidence>
<dbReference type="AlphaFoldDB" id="A0A9D4RXJ5"/>
<proteinExistence type="predicted"/>
<comment type="caution">
    <text evidence="1">The sequence shown here is derived from an EMBL/GenBank/DDBJ whole genome shotgun (WGS) entry which is preliminary data.</text>
</comment>
<sequence>MRTSFGEGTIVLTQRGTGPEGMGFWFFLGCDGTTAAVRLILSGASVQTEKRGG</sequence>
<protein>
    <submittedName>
        <fullName evidence="1">Uncharacterized protein</fullName>
    </submittedName>
</protein>
<organism evidence="1 2">
    <name type="scientific">Dreissena polymorpha</name>
    <name type="common">Zebra mussel</name>
    <name type="synonym">Mytilus polymorpha</name>
    <dbReference type="NCBI Taxonomy" id="45954"/>
    <lineage>
        <taxon>Eukaryota</taxon>
        <taxon>Metazoa</taxon>
        <taxon>Spiralia</taxon>
        <taxon>Lophotrochozoa</taxon>
        <taxon>Mollusca</taxon>
        <taxon>Bivalvia</taxon>
        <taxon>Autobranchia</taxon>
        <taxon>Heteroconchia</taxon>
        <taxon>Euheterodonta</taxon>
        <taxon>Imparidentia</taxon>
        <taxon>Neoheterodontei</taxon>
        <taxon>Myida</taxon>
        <taxon>Dreissenoidea</taxon>
        <taxon>Dreissenidae</taxon>
        <taxon>Dreissena</taxon>
    </lineage>
</organism>
<keyword evidence="2" id="KW-1185">Reference proteome</keyword>
<gene>
    <name evidence="1" type="ORF">DPMN_008973</name>
</gene>
<accession>A0A9D4RXJ5</accession>
<reference evidence="1" key="1">
    <citation type="journal article" date="2019" name="bioRxiv">
        <title>The Genome of the Zebra Mussel, Dreissena polymorpha: A Resource for Invasive Species Research.</title>
        <authorList>
            <person name="McCartney M.A."/>
            <person name="Auch B."/>
            <person name="Kono T."/>
            <person name="Mallez S."/>
            <person name="Zhang Y."/>
            <person name="Obille A."/>
            <person name="Becker A."/>
            <person name="Abrahante J.E."/>
            <person name="Garbe J."/>
            <person name="Badalamenti J.P."/>
            <person name="Herman A."/>
            <person name="Mangelson H."/>
            <person name="Liachko I."/>
            <person name="Sullivan S."/>
            <person name="Sone E.D."/>
            <person name="Koren S."/>
            <person name="Silverstein K.A.T."/>
            <person name="Beckman K.B."/>
            <person name="Gohl D.M."/>
        </authorList>
    </citation>
    <scope>NUCLEOTIDE SEQUENCE</scope>
    <source>
        <strain evidence="1">Duluth1</strain>
        <tissue evidence="1">Whole animal</tissue>
    </source>
</reference>
<evidence type="ECO:0000313" key="2">
    <source>
        <dbReference type="Proteomes" id="UP000828390"/>
    </source>
</evidence>
<dbReference type="EMBL" id="JAIWYP010000001">
    <property type="protein sequence ID" value="KAH3884986.1"/>
    <property type="molecule type" value="Genomic_DNA"/>
</dbReference>
<name>A0A9D4RXJ5_DREPO</name>
<dbReference type="Proteomes" id="UP000828390">
    <property type="component" value="Unassembled WGS sequence"/>
</dbReference>
<reference evidence="1" key="2">
    <citation type="submission" date="2020-11" db="EMBL/GenBank/DDBJ databases">
        <authorList>
            <person name="McCartney M.A."/>
            <person name="Auch B."/>
            <person name="Kono T."/>
            <person name="Mallez S."/>
            <person name="Becker A."/>
            <person name="Gohl D.M."/>
            <person name="Silverstein K.A.T."/>
            <person name="Koren S."/>
            <person name="Bechman K.B."/>
            <person name="Herman A."/>
            <person name="Abrahante J.E."/>
            <person name="Garbe J."/>
        </authorList>
    </citation>
    <scope>NUCLEOTIDE SEQUENCE</scope>
    <source>
        <strain evidence="1">Duluth1</strain>
        <tissue evidence="1">Whole animal</tissue>
    </source>
</reference>